<dbReference type="AlphaFoldDB" id="A0A4Y7PJT1"/>
<keyword evidence="10" id="KW-1133">Transmembrane helix</keyword>
<dbReference type="PROSITE" id="PS00086">
    <property type="entry name" value="CYTOCHROME_P450"/>
    <property type="match status" value="1"/>
</dbReference>
<keyword evidence="3 8" id="KW-0349">Heme</keyword>
<dbReference type="CDD" id="cd11063">
    <property type="entry name" value="CYP52"/>
    <property type="match status" value="1"/>
</dbReference>
<comment type="similarity">
    <text evidence="2 9">Belongs to the cytochrome P450 family.</text>
</comment>
<evidence type="ECO:0000313" key="12">
    <source>
        <dbReference type="Proteomes" id="UP000294933"/>
    </source>
</evidence>
<evidence type="ECO:0000256" key="9">
    <source>
        <dbReference type="RuleBase" id="RU000461"/>
    </source>
</evidence>
<evidence type="ECO:0000256" key="6">
    <source>
        <dbReference type="ARBA" id="ARBA00023004"/>
    </source>
</evidence>
<evidence type="ECO:0000256" key="4">
    <source>
        <dbReference type="ARBA" id="ARBA00022723"/>
    </source>
</evidence>
<dbReference type="STRING" id="50990.A0A4Y7PJT1"/>
<evidence type="ECO:0000313" key="11">
    <source>
        <dbReference type="EMBL" id="TDL14680.1"/>
    </source>
</evidence>
<dbReference type="VEuPathDB" id="FungiDB:BD410DRAFT_733740"/>
<dbReference type="Proteomes" id="UP000294933">
    <property type="component" value="Unassembled WGS sequence"/>
</dbReference>
<dbReference type="InterPro" id="IPR047146">
    <property type="entry name" value="Cyt_P450_E_CYP52_fungi"/>
</dbReference>
<feature type="transmembrane region" description="Helical" evidence="10">
    <location>
        <begin position="47"/>
        <end position="66"/>
    </location>
</feature>
<keyword evidence="10" id="KW-0812">Transmembrane</keyword>
<keyword evidence="4 8" id="KW-0479">Metal-binding</keyword>
<dbReference type="PANTHER" id="PTHR24287">
    <property type="entry name" value="P450, PUTATIVE (EUROFUNG)-RELATED"/>
    <property type="match status" value="1"/>
</dbReference>
<sequence length="600" mass="68406">MALPPGIPYLLTRISKLLLSPVLLTSLYALSSRIYPSSIPAFSSIPTWLLVLCMIVSLPVTFFVKLQVEQWRQRRECKRLGAIMVPEVPSKWPAGLDLLKRMLFSFKHGYPGDIYTDISSTLGTAISVRIIYETRIITTEPAHIKAMLATSFPSFEKGEKFQHQAQSVLGTGVFNSDGEMWKFHRTMTRPFFSRDRISHFDIFERHAEEVVRLMKERGRVGGAVDMQDAMSRFTLDSATEFLFGSCVHSLSAGLPYPPSSTNSLDKNNNDHPANIFARAFQDSQDIIALRSRFGEAWPLFEFWEDRTKRPMGVINKFIEPIVEEAVRRKREGRDGEVEKGGEGDEETLLDHLVNYTEDPTILKDETLNIMIAGRDTTAATLTFLVYALCLHPEVLAKLRSEVLAKVGPTQRPTYDDLRDMKYLRAVINEVLRLFPPVPFNMRSSVTATTWDNPKDPSKPFYIPAGTKCPYSVFLMHRRTDLWGPDALEFDPERFLDERVHKYLTPNPFIFLPFNAGPRICLGQQFAYNESAFMAVKLVQHFDRFELAGDAQPEESKPPKEWKMAGGRKAREQFFPKSHLTMYSNGGLWVRMREAAPVETV</sequence>
<dbReference type="GO" id="GO:0005506">
    <property type="term" value="F:iron ion binding"/>
    <property type="evidence" value="ECO:0007669"/>
    <property type="project" value="InterPro"/>
</dbReference>
<evidence type="ECO:0000256" key="3">
    <source>
        <dbReference type="ARBA" id="ARBA00022617"/>
    </source>
</evidence>
<proteinExistence type="inferred from homology"/>
<name>A0A4Y7PJT1_9AGAM</name>
<keyword evidence="10" id="KW-0472">Membrane</keyword>
<dbReference type="InterPro" id="IPR017972">
    <property type="entry name" value="Cyt_P450_CS"/>
</dbReference>
<reference evidence="11 12" key="1">
    <citation type="submission" date="2018-06" db="EMBL/GenBank/DDBJ databases">
        <title>A transcriptomic atlas of mushroom development highlights an independent origin of complex multicellularity.</title>
        <authorList>
            <consortium name="DOE Joint Genome Institute"/>
            <person name="Krizsan K."/>
            <person name="Almasi E."/>
            <person name="Merenyi Z."/>
            <person name="Sahu N."/>
            <person name="Viragh M."/>
            <person name="Koszo T."/>
            <person name="Mondo S."/>
            <person name="Kiss B."/>
            <person name="Balint B."/>
            <person name="Kues U."/>
            <person name="Barry K."/>
            <person name="Hegedus J.C."/>
            <person name="Henrissat B."/>
            <person name="Johnson J."/>
            <person name="Lipzen A."/>
            <person name="Ohm R."/>
            <person name="Nagy I."/>
            <person name="Pangilinan J."/>
            <person name="Yan J."/>
            <person name="Xiong Y."/>
            <person name="Grigoriev I.V."/>
            <person name="Hibbett D.S."/>
            <person name="Nagy L.G."/>
        </authorList>
    </citation>
    <scope>NUCLEOTIDE SEQUENCE [LARGE SCALE GENOMIC DNA]</scope>
    <source>
        <strain evidence="11 12">SZMC22713</strain>
    </source>
</reference>
<keyword evidence="12" id="KW-1185">Reference proteome</keyword>
<dbReference type="GO" id="GO:0016705">
    <property type="term" value="F:oxidoreductase activity, acting on paired donors, with incorporation or reduction of molecular oxygen"/>
    <property type="evidence" value="ECO:0007669"/>
    <property type="project" value="InterPro"/>
</dbReference>
<dbReference type="PRINTS" id="PR00463">
    <property type="entry name" value="EP450I"/>
</dbReference>
<protein>
    <submittedName>
        <fullName evidence="11">Cytochrome P450</fullName>
    </submittedName>
</protein>
<dbReference type="SUPFAM" id="SSF48264">
    <property type="entry name" value="Cytochrome P450"/>
    <property type="match status" value="1"/>
</dbReference>
<keyword evidence="6 8" id="KW-0408">Iron</keyword>
<organism evidence="11 12">
    <name type="scientific">Rickenella mellea</name>
    <dbReference type="NCBI Taxonomy" id="50990"/>
    <lineage>
        <taxon>Eukaryota</taxon>
        <taxon>Fungi</taxon>
        <taxon>Dikarya</taxon>
        <taxon>Basidiomycota</taxon>
        <taxon>Agaricomycotina</taxon>
        <taxon>Agaricomycetes</taxon>
        <taxon>Hymenochaetales</taxon>
        <taxon>Rickenellaceae</taxon>
        <taxon>Rickenella</taxon>
    </lineage>
</organism>
<dbReference type="PRINTS" id="PR00385">
    <property type="entry name" value="P450"/>
</dbReference>
<dbReference type="InterPro" id="IPR001128">
    <property type="entry name" value="Cyt_P450"/>
</dbReference>
<feature type="binding site" description="axial binding residue" evidence="8">
    <location>
        <position position="520"/>
    </location>
    <ligand>
        <name>heme</name>
        <dbReference type="ChEBI" id="CHEBI:30413"/>
    </ligand>
    <ligandPart>
        <name>Fe</name>
        <dbReference type="ChEBI" id="CHEBI:18248"/>
    </ligandPart>
</feature>
<keyword evidence="5 9" id="KW-0560">Oxidoreductase</keyword>
<evidence type="ECO:0000256" key="10">
    <source>
        <dbReference type="SAM" id="Phobius"/>
    </source>
</evidence>
<dbReference type="EMBL" id="ML170316">
    <property type="protein sequence ID" value="TDL14680.1"/>
    <property type="molecule type" value="Genomic_DNA"/>
</dbReference>
<comment type="cofactor">
    <cofactor evidence="1 8">
        <name>heme</name>
        <dbReference type="ChEBI" id="CHEBI:30413"/>
    </cofactor>
</comment>
<dbReference type="GO" id="GO:0020037">
    <property type="term" value="F:heme binding"/>
    <property type="evidence" value="ECO:0007669"/>
    <property type="project" value="InterPro"/>
</dbReference>
<evidence type="ECO:0000256" key="8">
    <source>
        <dbReference type="PIRSR" id="PIRSR602401-1"/>
    </source>
</evidence>
<keyword evidence="7 9" id="KW-0503">Monooxygenase</keyword>
<dbReference type="GO" id="GO:0004497">
    <property type="term" value="F:monooxygenase activity"/>
    <property type="evidence" value="ECO:0007669"/>
    <property type="project" value="UniProtKB-KW"/>
</dbReference>
<dbReference type="InterPro" id="IPR036396">
    <property type="entry name" value="Cyt_P450_sf"/>
</dbReference>
<evidence type="ECO:0000256" key="7">
    <source>
        <dbReference type="ARBA" id="ARBA00023033"/>
    </source>
</evidence>
<dbReference type="OrthoDB" id="1470350at2759"/>
<dbReference type="Gene3D" id="1.10.630.10">
    <property type="entry name" value="Cytochrome P450"/>
    <property type="match status" value="1"/>
</dbReference>
<accession>A0A4Y7PJT1</accession>
<evidence type="ECO:0000256" key="1">
    <source>
        <dbReference type="ARBA" id="ARBA00001971"/>
    </source>
</evidence>
<dbReference type="Pfam" id="PF00067">
    <property type="entry name" value="p450"/>
    <property type="match status" value="1"/>
</dbReference>
<dbReference type="PANTHER" id="PTHR24287:SF1">
    <property type="entry name" value="P450, PUTATIVE (EUROFUNG)-RELATED"/>
    <property type="match status" value="1"/>
</dbReference>
<gene>
    <name evidence="11" type="ORF">BD410DRAFT_733740</name>
</gene>
<dbReference type="InterPro" id="IPR002401">
    <property type="entry name" value="Cyt_P450_E_grp-I"/>
</dbReference>
<evidence type="ECO:0000256" key="2">
    <source>
        <dbReference type="ARBA" id="ARBA00010617"/>
    </source>
</evidence>
<evidence type="ECO:0000256" key="5">
    <source>
        <dbReference type="ARBA" id="ARBA00023002"/>
    </source>
</evidence>